<keyword evidence="8" id="KW-0472">Membrane</keyword>
<evidence type="ECO:0000256" key="7">
    <source>
        <dbReference type="ARBA" id="ARBA00022970"/>
    </source>
</evidence>
<dbReference type="GO" id="GO:0005524">
    <property type="term" value="F:ATP binding"/>
    <property type="evidence" value="ECO:0007669"/>
    <property type="project" value="UniProtKB-KW"/>
</dbReference>
<sequence>MIVLEKVTKKFIDNTAIKNINLTFDKKETTVIIGPSGSGKSTLIRCINNLENPTSGSVMINGKKLTRRNRGKLCFKIGMVFQQFNLFPHMSVLENLTYSPLNVLHTSKIETQDKARKLLDTFGILEKADSSPSKLSGGQKQRVAICRALMMDPETMLFDEPTSALDPEIVKDIIEIINNLKNQMQMIVITHHIKFAKIIADRIIFMDKGLVLADQPANEFFAKPASHRAKLFLANVGDLM</sequence>
<organism evidence="11 12">
    <name type="scientific">Candidatus Megaera venefica</name>
    <dbReference type="NCBI Taxonomy" id="2055910"/>
    <lineage>
        <taxon>Bacteria</taxon>
        <taxon>Pseudomonadati</taxon>
        <taxon>Pseudomonadota</taxon>
        <taxon>Alphaproteobacteria</taxon>
        <taxon>Rickettsiales</taxon>
        <taxon>Rickettsiaceae</taxon>
        <taxon>Candidatus Megaera</taxon>
    </lineage>
</organism>
<dbReference type="InterPro" id="IPR027417">
    <property type="entry name" value="P-loop_NTPase"/>
</dbReference>
<keyword evidence="12" id="KW-1185">Reference proteome</keyword>
<dbReference type="PIRSF" id="PIRSF039085">
    <property type="entry name" value="ABC_ATPase_HisP"/>
    <property type="match status" value="1"/>
</dbReference>
<dbReference type="Gene3D" id="3.40.50.300">
    <property type="entry name" value="P-loop containing nucleotide triphosphate hydrolases"/>
    <property type="match status" value="1"/>
</dbReference>
<dbReference type="InterPro" id="IPR050086">
    <property type="entry name" value="MetN_ABC_transporter-like"/>
</dbReference>
<dbReference type="SUPFAM" id="SSF52540">
    <property type="entry name" value="P-loop containing nucleoside triphosphate hydrolases"/>
    <property type="match status" value="1"/>
</dbReference>
<evidence type="ECO:0000259" key="10">
    <source>
        <dbReference type="PROSITE" id="PS50893"/>
    </source>
</evidence>
<dbReference type="InterPro" id="IPR003439">
    <property type="entry name" value="ABC_transporter-like_ATP-bd"/>
</dbReference>
<dbReference type="Pfam" id="PF00005">
    <property type="entry name" value="ABC_tran"/>
    <property type="match status" value="1"/>
</dbReference>
<dbReference type="PROSITE" id="PS50893">
    <property type="entry name" value="ABC_TRANSPORTER_2"/>
    <property type="match status" value="1"/>
</dbReference>
<dbReference type="RefSeq" id="WP_322777067.1">
    <property type="nucleotide sequence ID" value="NZ_JARJFB010000090.1"/>
</dbReference>
<evidence type="ECO:0000256" key="8">
    <source>
        <dbReference type="ARBA" id="ARBA00023136"/>
    </source>
</evidence>
<dbReference type="EMBL" id="JARJFB010000090">
    <property type="protein sequence ID" value="MEA0971166.1"/>
    <property type="molecule type" value="Genomic_DNA"/>
</dbReference>
<protein>
    <submittedName>
        <fullName evidence="11">Amino acid ABC transporter ATP-binding protein</fullName>
    </submittedName>
</protein>
<evidence type="ECO:0000313" key="11">
    <source>
        <dbReference type="EMBL" id="MEA0971166.1"/>
    </source>
</evidence>
<evidence type="ECO:0000256" key="4">
    <source>
        <dbReference type="ARBA" id="ARBA00022475"/>
    </source>
</evidence>
<comment type="similarity">
    <text evidence="2">Belongs to the ABC transporter superfamily.</text>
</comment>
<gene>
    <name evidence="11" type="ORF">Megvenef_01139</name>
</gene>
<keyword evidence="3" id="KW-0813">Transport</keyword>
<dbReference type="InterPro" id="IPR017871">
    <property type="entry name" value="ABC_transporter-like_CS"/>
</dbReference>
<keyword evidence="6 11" id="KW-0067">ATP-binding</keyword>
<evidence type="ECO:0000256" key="1">
    <source>
        <dbReference type="ARBA" id="ARBA00004202"/>
    </source>
</evidence>
<feature type="domain" description="ABC transporter" evidence="10">
    <location>
        <begin position="2"/>
        <end position="233"/>
    </location>
</feature>
<keyword evidence="4" id="KW-1003">Cell membrane</keyword>
<evidence type="ECO:0000256" key="3">
    <source>
        <dbReference type="ARBA" id="ARBA00022448"/>
    </source>
</evidence>
<dbReference type="Proteomes" id="UP001291687">
    <property type="component" value="Unassembled WGS sequence"/>
</dbReference>
<accession>A0ABU5NDE1</accession>
<proteinExistence type="inferred from homology"/>
<evidence type="ECO:0000256" key="6">
    <source>
        <dbReference type="ARBA" id="ARBA00022840"/>
    </source>
</evidence>
<keyword evidence="5" id="KW-0547">Nucleotide-binding</keyword>
<comment type="caution">
    <text evidence="11">The sequence shown here is derived from an EMBL/GenBank/DDBJ whole genome shotgun (WGS) entry which is preliminary data.</text>
</comment>
<dbReference type="PANTHER" id="PTHR43166">
    <property type="entry name" value="AMINO ACID IMPORT ATP-BINDING PROTEIN"/>
    <property type="match status" value="1"/>
</dbReference>
<evidence type="ECO:0000313" key="12">
    <source>
        <dbReference type="Proteomes" id="UP001291687"/>
    </source>
</evidence>
<dbReference type="InterPro" id="IPR030679">
    <property type="entry name" value="ABC_ATPase_HisP-typ"/>
</dbReference>
<reference evidence="11 12" key="1">
    <citation type="submission" date="2023-03" db="EMBL/GenBank/DDBJ databases">
        <title>Host association and intracellularity evolved multiple times independently in the Rickettsiales.</title>
        <authorList>
            <person name="Castelli M."/>
            <person name="Nardi T."/>
            <person name="Gammuto L."/>
            <person name="Bellinzona G."/>
            <person name="Sabaneyeva E."/>
            <person name="Potekhin A."/>
            <person name="Serra V."/>
            <person name="Petroni G."/>
            <person name="Sassera D."/>
        </authorList>
    </citation>
    <scope>NUCLEOTIDE SEQUENCE [LARGE SCALE GENOMIC DNA]</scope>
    <source>
        <strain evidence="11 12">Sr 2-6</strain>
    </source>
</reference>
<evidence type="ECO:0000256" key="5">
    <source>
        <dbReference type="ARBA" id="ARBA00022741"/>
    </source>
</evidence>
<dbReference type="SMART" id="SM00382">
    <property type="entry name" value="AAA"/>
    <property type="match status" value="1"/>
</dbReference>
<name>A0ABU5NDE1_9RICK</name>
<keyword evidence="7" id="KW-0029">Amino-acid transport</keyword>
<comment type="subcellular location">
    <subcellularLocation>
        <location evidence="1">Cell membrane</location>
        <topology evidence="1">Peripheral membrane protein</topology>
    </subcellularLocation>
</comment>
<dbReference type="PROSITE" id="PS00211">
    <property type="entry name" value="ABC_TRANSPORTER_1"/>
    <property type="match status" value="1"/>
</dbReference>
<dbReference type="PANTHER" id="PTHR43166:SF9">
    <property type="entry name" value="GLUTAMATE_ASPARTATE IMPORT ATP-BINDING PROTEIN GLTL"/>
    <property type="match status" value="1"/>
</dbReference>
<comment type="function">
    <text evidence="9">Part of an ABC transporter complex. Transmembrane domains (TMD) form a pore in the inner membrane and the ATP-binding domain (NBD) is responsible for energy generation.</text>
</comment>
<evidence type="ECO:0000256" key="2">
    <source>
        <dbReference type="ARBA" id="ARBA00005417"/>
    </source>
</evidence>
<evidence type="ECO:0000256" key="9">
    <source>
        <dbReference type="ARBA" id="ARBA00024725"/>
    </source>
</evidence>
<dbReference type="InterPro" id="IPR003593">
    <property type="entry name" value="AAA+_ATPase"/>
</dbReference>